<protein>
    <submittedName>
        <fullName evidence="1">Nucleoside triphosphate hydrolase</fullName>
    </submittedName>
</protein>
<dbReference type="GO" id="GO:0016787">
    <property type="term" value="F:hydrolase activity"/>
    <property type="evidence" value="ECO:0007669"/>
    <property type="project" value="UniProtKB-KW"/>
</dbReference>
<dbReference type="SUPFAM" id="SSF52540">
    <property type="entry name" value="P-loop containing nucleoside triphosphate hydrolases"/>
    <property type="match status" value="1"/>
</dbReference>
<proteinExistence type="predicted"/>
<sequence>MQLISAADLIAGIAHRHDERRCIVAIAGPPGSGKSTFAEKLGAELNARAADSAAVLPMDGYHLDDMVLVPRGLRPRKGAPETFDVAGFAHMIGRLRENAEPEIAVPVFDRSLEIARAGARLISRSARTVIVEGNYLLLDQPPWNALNFDITVMIDAERKVLRERLIKRWLDLGLDPAEANAKVDKNDLINVDLVKNGSRSADFLVAHGLVG</sequence>
<dbReference type="PANTHER" id="PTHR10285">
    <property type="entry name" value="URIDINE KINASE"/>
    <property type="match status" value="1"/>
</dbReference>
<reference evidence="1 2" key="1">
    <citation type="submission" date="2019-02" db="EMBL/GenBank/DDBJ databases">
        <title>The genomic architecture of introgression among sibling species of bacteria.</title>
        <authorList>
            <person name="Cavassim M.I.A."/>
            <person name="Moeskjaer S."/>
            <person name="Moslemi C."/>
            <person name="Fields B."/>
            <person name="Bachmann A."/>
            <person name="Vilhjalmsson B."/>
            <person name="Schierup M.H."/>
            <person name="Young J.P.W."/>
            <person name="Andersen S.U."/>
        </authorList>
    </citation>
    <scope>NUCLEOTIDE SEQUENCE [LARGE SCALE GENOMIC DNA]</scope>
    <source>
        <strain evidence="1 2">SM151B</strain>
    </source>
</reference>
<dbReference type="RefSeq" id="WP_130727265.1">
    <property type="nucleotide sequence ID" value="NZ_JACDJD010000014.1"/>
</dbReference>
<accession>A0ABD7PVL2</accession>
<name>A0ABD7PVL2_RHILE</name>
<keyword evidence="1" id="KW-0378">Hydrolase</keyword>
<dbReference type="InterPro" id="IPR027417">
    <property type="entry name" value="P-loop_NTPase"/>
</dbReference>
<organism evidence="1 2">
    <name type="scientific">Rhizobium leguminosarum</name>
    <dbReference type="NCBI Taxonomy" id="384"/>
    <lineage>
        <taxon>Bacteria</taxon>
        <taxon>Pseudomonadati</taxon>
        <taxon>Pseudomonadota</taxon>
        <taxon>Alphaproteobacteria</taxon>
        <taxon>Hyphomicrobiales</taxon>
        <taxon>Rhizobiaceae</taxon>
        <taxon>Rhizobium/Agrobacterium group</taxon>
        <taxon>Rhizobium</taxon>
    </lineage>
</organism>
<dbReference type="Proteomes" id="UP000292036">
    <property type="component" value="Unassembled WGS sequence"/>
</dbReference>
<dbReference type="Gene3D" id="3.40.50.300">
    <property type="entry name" value="P-loop containing nucleotide triphosphate hydrolases"/>
    <property type="match status" value="2"/>
</dbReference>
<evidence type="ECO:0000313" key="1">
    <source>
        <dbReference type="EMBL" id="TAW30855.1"/>
    </source>
</evidence>
<dbReference type="EMBL" id="SIPS01000001">
    <property type="protein sequence ID" value="TAW30855.1"/>
    <property type="molecule type" value="Genomic_DNA"/>
</dbReference>
<gene>
    <name evidence="1" type="ORF">ELI19_15690</name>
</gene>
<dbReference type="AlphaFoldDB" id="A0ABD7PVL2"/>
<dbReference type="NCBIfam" id="NF006746">
    <property type="entry name" value="PRK09270.1-5"/>
    <property type="match status" value="1"/>
</dbReference>
<comment type="caution">
    <text evidence="1">The sequence shown here is derived from an EMBL/GenBank/DDBJ whole genome shotgun (WGS) entry which is preliminary data.</text>
</comment>
<evidence type="ECO:0000313" key="2">
    <source>
        <dbReference type="Proteomes" id="UP000292036"/>
    </source>
</evidence>